<dbReference type="InterPro" id="IPR002559">
    <property type="entry name" value="Transposase_11"/>
</dbReference>
<feature type="domain" description="Insertion element IS402-like" evidence="3">
    <location>
        <begin position="110"/>
        <end position="183"/>
    </location>
</feature>
<dbReference type="InterPro" id="IPR009057">
    <property type="entry name" value="Homeodomain-like_sf"/>
</dbReference>
<name>A0AAJ4MP79_9BURK</name>
<evidence type="ECO:0000313" key="4">
    <source>
        <dbReference type="EMBL" id="QSX94522.1"/>
    </source>
</evidence>
<feature type="domain" description="Transposase IS4-like" evidence="2">
    <location>
        <begin position="200"/>
        <end position="373"/>
    </location>
</feature>
<dbReference type="Pfam" id="PF13340">
    <property type="entry name" value="DUF4096"/>
    <property type="match status" value="1"/>
</dbReference>
<dbReference type="SUPFAM" id="SSF46689">
    <property type="entry name" value="Homeodomain-like"/>
    <property type="match status" value="1"/>
</dbReference>
<dbReference type="InterPro" id="IPR025161">
    <property type="entry name" value="IS402-like_dom"/>
</dbReference>
<gene>
    <name evidence="4" type="ORF">J3P46_17520</name>
</gene>
<dbReference type="PANTHER" id="PTHR30007:SF0">
    <property type="entry name" value="TRANSPOSASE"/>
    <property type="match status" value="1"/>
</dbReference>
<feature type="compositionally biased region" description="Polar residues" evidence="1">
    <location>
        <begin position="1"/>
        <end position="15"/>
    </location>
</feature>
<dbReference type="NCBIfam" id="NF033580">
    <property type="entry name" value="transpos_IS5_3"/>
    <property type="match status" value="1"/>
</dbReference>
<evidence type="ECO:0000313" key="5">
    <source>
        <dbReference type="Proteomes" id="UP000662821"/>
    </source>
</evidence>
<evidence type="ECO:0000259" key="3">
    <source>
        <dbReference type="Pfam" id="PF13340"/>
    </source>
</evidence>
<dbReference type="GO" id="GO:0006313">
    <property type="term" value="P:DNA transposition"/>
    <property type="evidence" value="ECO:0007669"/>
    <property type="project" value="InterPro"/>
</dbReference>
<evidence type="ECO:0000256" key="1">
    <source>
        <dbReference type="SAM" id="MobiDB-lite"/>
    </source>
</evidence>
<evidence type="ECO:0000259" key="2">
    <source>
        <dbReference type="Pfam" id="PF01609"/>
    </source>
</evidence>
<dbReference type="Proteomes" id="UP000662821">
    <property type="component" value="Chromosome"/>
</dbReference>
<dbReference type="GO" id="GO:0003677">
    <property type="term" value="F:DNA binding"/>
    <property type="evidence" value="ECO:0007669"/>
    <property type="project" value="InterPro"/>
</dbReference>
<feature type="region of interest" description="Disordered" evidence="1">
    <location>
        <begin position="1"/>
        <end position="20"/>
    </location>
</feature>
<protein>
    <submittedName>
        <fullName evidence="4">IS5 family transposase</fullName>
    </submittedName>
</protein>
<dbReference type="AlphaFoldDB" id="A0AAJ4MP79"/>
<accession>A0AAJ4MP79</accession>
<organism evidence="4 5">
    <name type="scientific">Janthinobacterium lividum</name>
    <dbReference type="NCBI Taxonomy" id="29581"/>
    <lineage>
        <taxon>Bacteria</taxon>
        <taxon>Pseudomonadati</taxon>
        <taxon>Pseudomonadota</taxon>
        <taxon>Betaproteobacteria</taxon>
        <taxon>Burkholderiales</taxon>
        <taxon>Oxalobacteraceae</taxon>
        <taxon>Janthinobacterium</taxon>
    </lineage>
</organism>
<sequence>MVTRHSLGSTASSSIAGGRPPALKPEHIAVLHEIVLERAQASLQEIADELHHRCALRVCAATIRRALRALGVVRLKPLRRKVAVRAEGAKRYGYTAAHRREAISPYSTNLTDAEWELVADLFERTPGQRGTPVHYSRRDLVNACSYVLRTGCAWRLLPETFPPWQAVYKAFSRWVGAGVFEQMQDRLREQWRVRMGRASTPSAAIIDAQSTRISPQGGESGFDAGKKVKGRKRHLVVDTMGLIIAVSVTAASVQDRDAAATVVTQACSKSPRLERLYTDGAYGGKCAQAIEQAQHIRVEVVRHPANGTTGTLHDPKTPPEDAAAVYAGFRVLPMRWVVERTHAWMERWRRTVMHHDRKLTVSAAWVWLAEARMLLNRLAFKR</sequence>
<dbReference type="RefSeq" id="WP_151092518.1">
    <property type="nucleotide sequence ID" value="NZ_CP071520.1"/>
</dbReference>
<proteinExistence type="predicted"/>
<dbReference type="Pfam" id="PF01609">
    <property type="entry name" value="DDE_Tnp_1"/>
    <property type="match status" value="1"/>
</dbReference>
<dbReference type="EMBL" id="CP071520">
    <property type="protein sequence ID" value="QSX94522.1"/>
    <property type="molecule type" value="Genomic_DNA"/>
</dbReference>
<reference evidence="4 5" key="1">
    <citation type="submission" date="2021-03" db="EMBL/GenBank/DDBJ databases">
        <title>Draft genome sequence of Janthinobacterium sp. strain PLB02 isolated from infected primmorphs (Lubomirskia baicalensis).</title>
        <authorList>
            <person name="Chernogor L.I."/>
            <person name="Belikov S.I."/>
            <person name="Petrushin I.S."/>
        </authorList>
    </citation>
    <scope>NUCLEOTIDE SEQUENCE [LARGE SCALE GENOMIC DNA]</scope>
    <source>
        <strain evidence="4 5">PLB02</strain>
    </source>
</reference>
<dbReference type="GO" id="GO:0004803">
    <property type="term" value="F:transposase activity"/>
    <property type="evidence" value="ECO:0007669"/>
    <property type="project" value="InterPro"/>
</dbReference>
<dbReference type="PANTHER" id="PTHR30007">
    <property type="entry name" value="PHP DOMAIN PROTEIN"/>
    <property type="match status" value="1"/>
</dbReference>